<organism evidence="1 2">
    <name type="scientific">Tanacetum coccineum</name>
    <dbReference type="NCBI Taxonomy" id="301880"/>
    <lineage>
        <taxon>Eukaryota</taxon>
        <taxon>Viridiplantae</taxon>
        <taxon>Streptophyta</taxon>
        <taxon>Embryophyta</taxon>
        <taxon>Tracheophyta</taxon>
        <taxon>Spermatophyta</taxon>
        <taxon>Magnoliopsida</taxon>
        <taxon>eudicotyledons</taxon>
        <taxon>Gunneridae</taxon>
        <taxon>Pentapetalae</taxon>
        <taxon>asterids</taxon>
        <taxon>campanulids</taxon>
        <taxon>Asterales</taxon>
        <taxon>Asteraceae</taxon>
        <taxon>Asteroideae</taxon>
        <taxon>Anthemideae</taxon>
        <taxon>Anthemidinae</taxon>
        <taxon>Tanacetum</taxon>
    </lineage>
</organism>
<accession>A0ABQ5E2H5</accession>
<name>A0ABQ5E2H5_9ASTR</name>
<evidence type="ECO:0000313" key="2">
    <source>
        <dbReference type="Proteomes" id="UP001151760"/>
    </source>
</evidence>
<gene>
    <name evidence="1" type="ORF">Tco_0953673</name>
</gene>
<dbReference type="Proteomes" id="UP001151760">
    <property type="component" value="Unassembled WGS sequence"/>
</dbReference>
<comment type="caution">
    <text evidence="1">The sequence shown here is derived from an EMBL/GenBank/DDBJ whole genome shotgun (WGS) entry which is preliminary data.</text>
</comment>
<reference evidence="1" key="1">
    <citation type="journal article" date="2022" name="Int. J. Mol. Sci.">
        <title>Draft Genome of Tanacetum Coccineum: Genomic Comparison of Closely Related Tanacetum-Family Plants.</title>
        <authorList>
            <person name="Yamashiro T."/>
            <person name="Shiraishi A."/>
            <person name="Nakayama K."/>
            <person name="Satake H."/>
        </authorList>
    </citation>
    <scope>NUCLEOTIDE SEQUENCE</scope>
</reference>
<dbReference type="EMBL" id="BQNB010015858">
    <property type="protein sequence ID" value="GJT44958.1"/>
    <property type="molecule type" value="Genomic_DNA"/>
</dbReference>
<sequence length="143" mass="16542">MRAVAPSYLHLRISIKDITIRENTTSTYTITYSHHTLFFPLLIVRAGVYKVTLSPRKEVVVYCSRSEIEVDDRSLMSGQLNMLLRDRRAHARIARLMETEATLSREAWVQVDGMLVYRPLLRESTTGLLYEALADRDRELRTA</sequence>
<evidence type="ECO:0000313" key="1">
    <source>
        <dbReference type="EMBL" id="GJT44958.1"/>
    </source>
</evidence>
<reference evidence="1" key="2">
    <citation type="submission" date="2022-01" db="EMBL/GenBank/DDBJ databases">
        <authorList>
            <person name="Yamashiro T."/>
            <person name="Shiraishi A."/>
            <person name="Satake H."/>
            <person name="Nakayama K."/>
        </authorList>
    </citation>
    <scope>NUCLEOTIDE SEQUENCE</scope>
</reference>
<proteinExistence type="predicted"/>
<keyword evidence="2" id="KW-1185">Reference proteome</keyword>
<protein>
    <submittedName>
        <fullName evidence="1">Uncharacterized protein</fullName>
    </submittedName>
</protein>